<evidence type="ECO:0000313" key="3">
    <source>
        <dbReference type="Proteomes" id="UP000272942"/>
    </source>
</evidence>
<organism evidence="4">
    <name type="scientific">Echinostoma caproni</name>
    <dbReference type="NCBI Taxonomy" id="27848"/>
    <lineage>
        <taxon>Eukaryota</taxon>
        <taxon>Metazoa</taxon>
        <taxon>Spiralia</taxon>
        <taxon>Lophotrochozoa</taxon>
        <taxon>Platyhelminthes</taxon>
        <taxon>Trematoda</taxon>
        <taxon>Digenea</taxon>
        <taxon>Plagiorchiida</taxon>
        <taxon>Echinostomata</taxon>
        <taxon>Echinostomatoidea</taxon>
        <taxon>Echinostomatidae</taxon>
        <taxon>Echinostoma</taxon>
    </lineage>
</organism>
<keyword evidence="3" id="KW-1185">Reference proteome</keyword>
<accession>A0A183AF53</accession>
<dbReference type="InterPro" id="IPR036691">
    <property type="entry name" value="Endo/exonu/phosph_ase_sf"/>
</dbReference>
<gene>
    <name evidence="2" type="ORF">ECPE_LOCUS5588</name>
</gene>
<dbReference type="Pfam" id="PF14529">
    <property type="entry name" value="Exo_endo_phos_2"/>
    <property type="match status" value="1"/>
</dbReference>
<proteinExistence type="predicted"/>
<reference evidence="2 3" key="2">
    <citation type="submission" date="2018-11" db="EMBL/GenBank/DDBJ databases">
        <authorList>
            <consortium name="Pathogen Informatics"/>
        </authorList>
    </citation>
    <scope>NUCLEOTIDE SEQUENCE [LARGE SCALE GENOMIC DNA]</scope>
    <source>
        <strain evidence="2 3">Egypt</strain>
    </source>
</reference>
<dbReference type="GO" id="GO:0031012">
    <property type="term" value="C:extracellular matrix"/>
    <property type="evidence" value="ECO:0007669"/>
    <property type="project" value="TreeGrafter"/>
</dbReference>
<dbReference type="EMBL" id="UZAN01042457">
    <property type="protein sequence ID" value="VDP75970.1"/>
    <property type="molecule type" value="Genomic_DNA"/>
</dbReference>
<sequence length="260" mass="29536">MVADQERGGRNTTSYPGGFLHRQYLNCFCSIAQGLLGKFPEVNLRFISSQWDIIVVIETWLTADISDSELSLSEMSLLRSDRPTRGGGVLLYYRNSLDYEQIYPPVSTPDTLWCRLKLSKHDDCLIGVVYRPPSSSETANETLSLTMSHILTQKFTHVLLMGDFSCPYLNQSATVCSFFEHQFKRLIDSLPLYNHMKVATRFVNLQLPSILDLVLTNEELMVQSVNVTPPLNAAIMQYLHSNMFVTLRFNEVPQATRADL</sequence>
<reference evidence="4" key="1">
    <citation type="submission" date="2016-06" db="UniProtKB">
        <authorList>
            <consortium name="WormBaseParasite"/>
        </authorList>
    </citation>
    <scope>IDENTIFICATION</scope>
</reference>
<dbReference type="AlphaFoldDB" id="A0A183AF53"/>
<name>A0A183AF53_9TREM</name>
<feature type="domain" description="Endonuclease/exonuclease/phosphatase" evidence="1">
    <location>
        <begin position="126"/>
        <end position="223"/>
    </location>
</feature>
<protein>
    <submittedName>
        <fullName evidence="4">Endo/exonuclease/phosphatase domain-containing protein</fullName>
    </submittedName>
</protein>
<dbReference type="Gene3D" id="3.60.10.10">
    <property type="entry name" value="Endonuclease/exonuclease/phosphatase"/>
    <property type="match status" value="1"/>
</dbReference>
<evidence type="ECO:0000313" key="2">
    <source>
        <dbReference type="EMBL" id="VDP75970.1"/>
    </source>
</evidence>
<dbReference type="SUPFAM" id="SSF56219">
    <property type="entry name" value="DNase I-like"/>
    <property type="match status" value="1"/>
</dbReference>
<dbReference type="GO" id="GO:0061343">
    <property type="term" value="P:cell adhesion involved in heart morphogenesis"/>
    <property type="evidence" value="ECO:0007669"/>
    <property type="project" value="TreeGrafter"/>
</dbReference>
<dbReference type="GO" id="GO:0003824">
    <property type="term" value="F:catalytic activity"/>
    <property type="evidence" value="ECO:0007669"/>
    <property type="project" value="InterPro"/>
</dbReference>
<dbReference type="PANTHER" id="PTHR33395:SF22">
    <property type="entry name" value="REVERSE TRANSCRIPTASE DOMAIN-CONTAINING PROTEIN"/>
    <property type="match status" value="1"/>
</dbReference>
<evidence type="ECO:0000313" key="4">
    <source>
        <dbReference type="WBParaSite" id="ECPE_0000560101-mRNA-1"/>
    </source>
</evidence>
<dbReference type="InterPro" id="IPR005135">
    <property type="entry name" value="Endo/exonuclease/phosphatase"/>
</dbReference>
<dbReference type="WBParaSite" id="ECPE_0000560101-mRNA-1">
    <property type="protein sequence ID" value="ECPE_0000560101-mRNA-1"/>
    <property type="gene ID" value="ECPE_0000560101"/>
</dbReference>
<dbReference type="GO" id="GO:0007508">
    <property type="term" value="P:larval heart development"/>
    <property type="evidence" value="ECO:0007669"/>
    <property type="project" value="TreeGrafter"/>
</dbReference>
<evidence type="ECO:0000259" key="1">
    <source>
        <dbReference type="Pfam" id="PF14529"/>
    </source>
</evidence>
<dbReference type="OrthoDB" id="8958578at2759"/>
<dbReference type="PANTHER" id="PTHR33395">
    <property type="entry name" value="TRANSCRIPTASE, PUTATIVE-RELATED-RELATED"/>
    <property type="match status" value="1"/>
</dbReference>
<dbReference type="Proteomes" id="UP000272942">
    <property type="component" value="Unassembled WGS sequence"/>
</dbReference>